<dbReference type="SMART" id="SM00267">
    <property type="entry name" value="GGDEF"/>
    <property type="match status" value="1"/>
</dbReference>
<evidence type="ECO:0000259" key="4">
    <source>
        <dbReference type="PROSITE" id="PS50113"/>
    </source>
</evidence>
<dbReference type="Proteomes" id="UP001479520">
    <property type="component" value="Chromosome"/>
</dbReference>
<proteinExistence type="predicted"/>
<dbReference type="CDD" id="cd01949">
    <property type="entry name" value="GGDEF"/>
    <property type="match status" value="1"/>
</dbReference>
<dbReference type="NCBIfam" id="TIGR00254">
    <property type="entry name" value="GGDEF"/>
    <property type="match status" value="1"/>
</dbReference>
<dbReference type="InterPro" id="IPR035965">
    <property type="entry name" value="PAS-like_dom_sf"/>
</dbReference>
<dbReference type="SUPFAM" id="SSF55785">
    <property type="entry name" value="PYP-like sensor domain (PAS domain)"/>
    <property type="match status" value="2"/>
</dbReference>
<evidence type="ECO:0000259" key="3">
    <source>
        <dbReference type="PROSITE" id="PS50112"/>
    </source>
</evidence>
<dbReference type="InterPro" id="IPR000700">
    <property type="entry name" value="PAS-assoc_C"/>
</dbReference>
<evidence type="ECO:0000256" key="1">
    <source>
        <dbReference type="PROSITE-ProRule" id="PRU00169"/>
    </source>
</evidence>
<feature type="modified residue" description="4-aspartylphosphate" evidence="1">
    <location>
        <position position="62"/>
    </location>
</feature>
<dbReference type="PANTHER" id="PTHR46663:SF3">
    <property type="entry name" value="SLL0267 PROTEIN"/>
    <property type="match status" value="1"/>
</dbReference>
<feature type="domain" description="PAC" evidence="4">
    <location>
        <begin position="332"/>
        <end position="385"/>
    </location>
</feature>
<feature type="domain" description="PAS" evidence="3">
    <location>
        <begin position="257"/>
        <end position="329"/>
    </location>
</feature>
<dbReference type="Pfam" id="PF00990">
    <property type="entry name" value="GGDEF"/>
    <property type="match status" value="1"/>
</dbReference>
<accession>A0ABZ2XFA6</accession>
<name>A0ABZ2XFA6_9RHOO</name>
<keyword evidence="7" id="KW-1185">Reference proteome</keyword>
<evidence type="ECO:0000313" key="7">
    <source>
        <dbReference type="Proteomes" id="UP001479520"/>
    </source>
</evidence>
<evidence type="ECO:0000313" key="6">
    <source>
        <dbReference type="EMBL" id="WZJ20514.1"/>
    </source>
</evidence>
<dbReference type="NCBIfam" id="TIGR00229">
    <property type="entry name" value="sensory_box"/>
    <property type="match status" value="1"/>
</dbReference>
<dbReference type="PROSITE" id="PS50887">
    <property type="entry name" value="GGDEF"/>
    <property type="match status" value="1"/>
</dbReference>
<dbReference type="InterPro" id="IPR013655">
    <property type="entry name" value="PAS_fold_3"/>
</dbReference>
<dbReference type="EC" id="2.7.7.65" evidence="6"/>
<dbReference type="InterPro" id="IPR000160">
    <property type="entry name" value="GGDEF_dom"/>
</dbReference>
<dbReference type="Gene3D" id="3.30.450.20">
    <property type="entry name" value="PAS domain"/>
    <property type="match status" value="2"/>
</dbReference>
<evidence type="ECO:0000259" key="5">
    <source>
        <dbReference type="PROSITE" id="PS50887"/>
    </source>
</evidence>
<gene>
    <name evidence="6" type="ORF">AADV58_11170</name>
</gene>
<dbReference type="InterPro" id="IPR052163">
    <property type="entry name" value="DGC-Regulatory_Protein"/>
</dbReference>
<feature type="domain" description="GGDEF" evidence="5">
    <location>
        <begin position="417"/>
        <end position="556"/>
    </location>
</feature>
<dbReference type="Pfam" id="PF00072">
    <property type="entry name" value="Response_reg"/>
    <property type="match status" value="1"/>
</dbReference>
<dbReference type="Gene3D" id="3.40.50.2300">
    <property type="match status" value="1"/>
</dbReference>
<keyword evidence="6" id="KW-0548">Nucleotidyltransferase</keyword>
<dbReference type="PROSITE" id="PS50112">
    <property type="entry name" value="PAS"/>
    <property type="match status" value="1"/>
</dbReference>
<dbReference type="EMBL" id="CP151406">
    <property type="protein sequence ID" value="WZJ20514.1"/>
    <property type="molecule type" value="Genomic_DNA"/>
</dbReference>
<dbReference type="PANTHER" id="PTHR46663">
    <property type="entry name" value="DIGUANYLATE CYCLASE DGCT-RELATED"/>
    <property type="match status" value="1"/>
</dbReference>
<dbReference type="SMART" id="SM00091">
    <property type="entry name" value="PAS"/>
    <property type="match status" value="2"/>
</dbReference>
<reference evidence="6 7" key="1">
    <citation type="submission" date="2024-04" db="EMBL/GenBank/DDBJ databases">
        <title>Dissimilatory iodate-reducing microorganisms contribute to the enrichment of iodine in groundwater.</title>
        <authorList>
            <person name="Jiang Z."/>
        </authorList>
    </citation>
    <scope>NUCLEOTIDE SEQUENCE [LARGE SCALE GENOMIC DNA]</scope>
    <source>
        <strain evidence="6 7">NCP973</strain>
    </source>
</reference>
<dbReference type="InterPro" id="IPR001789">
    <property type="entry name" value="Sig_transdc_resp-reg_receiver"/>
</dbReference>
<dbReference type="CDD" id="cd00130">
    <property type="entry name" value="PAS"/>
    <property type="match status" value="2"/>
</dbReference>
<dbReference type="PROSITE" id="PS50110">
    <property type="entry name" value="RESPONSE_REGULATORY"/>
    <property type="match status" value="1"/>
</dbReference>
<keyword evidence="6" id="KW-0808">Transferase</keyword>
<keyword evidence="1" id="KW-0597">Phosphoprotein</keyword>
<feature type="domain" description="Response regulatory" evidence="2">
    <location>
        <begin position="14"/>
        <end position="129"/>
    </location>
</feature>
<dbReference type="InterPro" id="IPR000014">
    <property type="entry name" value="PAS"/>
</dbReference>
<dbReference type="SMART" id="SM00448">
    <property type="entry name" value="REC"/>
    <property type="match status" value="1"/>
</dbReference>
<dbReference type="RefSeq" id="WP_341743200.1">
    <property type="nucleotide sequence ID" value="NZ_CP151406.1"/>
</dbReference>
<dbReference type="Pfam" id="PF08447">
    <property type="entry name" value="PAS_3"/>
    <property type="match status" value="2"/>
</dbReference>
<dbReference type="InterPro" id="IPR029787">
    <property type="entry name" value="Nucleotide_cyclase"/>
</dbReference>
<dbReference type="PROSITE" id="PS50113">
    <property type="entry name" value="PAC"/>
    <property type="match status" value="1"/>
</dbReference>
<dbReference type="GO" id="GO:0052621">
    <property type="term" value="F:diguanylate cyclase activity"/>
    <property type="evidence" value="ECO:0007669"/>
    <property type="project" value="UniProtKB-EC"/>
</dbReference>
<dbReference type="InterPro" id="IPR011006">
    <property type="entry name" value="CheY-like_superfamily"/>
</dbReference>
<evidence type="ECO:0000259" key="2">
    <source>
        <dbReference type="PROSITE" id="PS50110"/>
    </source>
</evidence>
<sequence length="562" mass="63234">MRLESHLLDEAKASILAVDDTPAILQLLELTLGIDYEIVPVESGQAALDAFRQRQFDLVMLDLMMPDMDGFETLKRLKELPSFEGTPVIFLTAMDDLTNECSALELGADDYITKPFKPNLVRLRIANILHRVRLQRLLSLALAGADQGLWSWNLDGGVRIASAWSQPLTVDGQVKALEFKDWREVCHPDDVPAVSEASRDYLSGLKPAFEIDVRLRRLGGTWTWFNIHGKFSGAEMIIGTYRNVEARKQAELKLRESEERLRHVMDATGEGIWDWAVQEPIVRHNAAWCRLFGLGEETANHPVAEVLAMINPDDRPEVERLLHECLVNDQQFFAEYRVRHVDGWDVWVQARGKVVERAADGSPLRMVGALQDISEKKRIEEEYRRLALFDTLTGLPNRRLLIDRLVQAIEQNRRNATLGALMFIDMDRFKTLNDTLGHDHGDMLLIEVARRLSGAVRKMDTAARLGGDEFVIMLPQLSADAAMAMKDAMTVANKVLRNLGVSYQLGRHEYDSTPSIGLSLFSGAHGETVDGILRRADAAMYEAKRTGRNRICVDQAFAPANA</sequence>
<protein>
    <submittedName>
        <fullName evidence="6">Diguanylate cyclase</fullName>
        <ecNumber evidence="6">2.7.7.65</ecNumber>
    </submittedName>
</protein>
<dbReference type="InterPro" id="IPR043128">
    <property type="entry name" value="Rev_trsase/Diguanyl_cyclase"/>
</dbReference>
<dbReference type="SUPFAM" id="SSF52172">
    <property type="entry name" value="CheY-like"/>
    <property type="match status" value="1"/>
</dbReference>
<organism evidence="6 7">
    <name type="scientific">Azonexus hydrophilus</name>
    <dbReference type="NCBI Taxonomy" id="418702"/>
    <lineage>
        <taxon>Bacteria</taxon>
        <taxon>Pseudomonadati</taxon>
        <taxon>Pseudomonadota</taxon>
        <taxon>Betaproteobacteria</taxon>
        <taxon>Rhodocyclales</taxon>
        <taxon>Azonexaceae</taxon>
        <taxon>Azonexus</taxon>
    </lineage>
</organism>
<dbReference type="Gene3D" id="3.30.70.270">
    <property type="match status" value="1"/>
</dbReference>
<dbReference type="SUPFAM" id="SSF55073">
    <property type="entry name" value="Nucleotide cyclase"/>
    <property type="match status" value="1"/>
</dbReference>